<name>A0A9W4PD64_9BACI</name>
<accession>A0A9W4PD64</accession>
<feature type="transmembrane region" description="Helical" evidence="1">
    <location>
        <begin position="6"/>
        <end position="26"/>
    </location>
</feature>
<dbReference type="RefSeq" id="WP_230301439.1">
    <property type="nucleotide sequence ID" value="NZ_CAKKMG010000014.1"/>
</dbReference>
<gene>
    <name evidence="2" type="ORF">SRABI133_01562</name>
</gene>
<organism evidence="2 3">
    <name type="scientific">Peribacillus simplex</name>
    <dbReference type="NCBI Taxonomy" id="1478"/>
    <lineage>
        <taxon>Bacteria</taxon>
        <taxon>Bacillati</taxon>
        <taxon>Bacillota</taxon>
        <taxon>Bacilli</taxon>
        <taxon>Bacillales</taxon>
        <taxon>Bacillaceae</taxon>
        <taxon>Peribacillus</taxon>
    </lineage>
</organism>
<evidence type="ECO:0000313" key="3">
    <source>
        <dbReference type="Proteomes" id="UP000789326"/>
    </source>
</evidence>
<dbReference type="Proteomes" id="UP000789326">
    <property type="component" value="Unassembled WGS sequence"/>
</dbReference>
<evidence type="ECO:0008006" key="4">
    <source>
        <dbReference type="Google" id="ProtNLM"/>
    </source>
</evidence>
<keyword evidence="1" id="KW-0472">Membrane</keyword>
<evidence type="ECO:0000256" key="1">
    <source>
        <dbReference type="SAM" id="Phobius"/>
    </source>
</evidence>
<keyword evidence="1" id="KW-1133">Transmembrane helix</keyword>
<protein>
    <recommendedName>
        <fullName evidence="4">DUF4760 domain-containing protein</fullName>
    </recommendedName>
</protein>
<proteinExistence type="predicted"/>
<dbReference type="EMBL" id="CAKKMG010000014">
    <property type="protein sequence ID" value="CAH0186672.1"/>
    <property type="molecule type" value="Genomic_DNA"/>
</dbReference>
<keyword evidence="1" id="KW-0812">Transmembrane</keyword>
<comment type="caution">
    <text evidence="2">The sequence shown here is derived from an EMBL/GenBank/DDBJ whole genome shotgun (WGS) entry which is preliminary data.</text>
</comment>
<reference evidence="2" key="1">
    <citation type="submission" date="2021-11" db="EMBL/GenBank/DDBJ databases">
        <authorList>
            <person name="Bulgarelli D."/>
        </authorList>
    </citation>
    <scope>NUCLEOTIDE SEQUENCE</scope>
    <source>
        <strain evidence="2">Bi133</strain>
    </source>
</reference>
<sequence>MNNINITVLAPYITFITAIFVAYLTYQSQLRLKSFELLLKRREEVLHDMEKAIEKFYLIRYELLSPDESQKQTWEKYSRDFYHENIVLYHKIKGANFGKTSFSLLEKFYQVTFEAAYIRSRTEEGALKWIQSLLTLLTTLYGYAHSNVNKEIETISLPLYKRIARYSKQAYRGFRYKWARFLWLRFRINSISKRRNYKRKETNF</sequence>
<dbReference type="AlphaFoldDB" id="A0A9W4PD64"/>
<evidence type="ECO:0000313" key="2">
    <source>
        <dbReference type="EMBL" id="CAH0186672.1"/>
    </source>
</evidence>